<feature type="binding site" evidence="18">
    <location>
        <begin position="137"/>
        <end position="143"/>
    </location>
    <ligand>
        <name>(6S)-NADPHX</name>
        <dbReference type="ChEBI" id="CHEBI:64076"/>
    </ligand>
</feature>
<evidence type="ECO:0000256" key="14">
    <source>
        <dbReference type="ARBA" id="ARBA00025153"/>
    </source>
</evidence>
<dbReference type="InterPro" id="IPR004443">
    <property type="entry name" value="YjeF_N_dom"/>
</dbReference>
<accession>A0A7I8DTH7</accession>
<evidence type="ECO:0000256" key="12">
    <source>
        <dbReference type="ARBA" id="ARBA00023239"/>
    </source>
</evidence>
<dbReference type="PIRSF" id="PIRSF017184">
    <property type="entry name" value="Nnr"/>
    <property type="match status" value="1"/>
</dbReference>
<comment type="catalytic activity">
    <reaction evidence="16 17 19">
        <text>(6S)-NADPHX + ADP = AMP + phosphate + NADPH + H(+)</text>
        <dbReference type="Rhea" id="RHEA:32235"/>
        <dbReference type="ChEBI" id="CHEBI:15378"/>
        <dbReference type="ChEBI" id="CHEBI:43474"/>
        <dbReference type="ChEBI" id="CHEBI:57783"/>
        <dbReference type="ChEBI" id="CHEBI:64076"/>
        <dbReference type="ChEBI" id="CHEBI:456215"/>
        <dbReference type="ChEBI" id="CHEBI:456216"/>
        <dbReference type="EC" id="4.2.1.136"/>
    </reaction>
</comment>
<evidence type="ECO:0000256" key="6">
    <source>
        <dbReference type="ARBA" id="ARBA00022741"/>
    </source>
</evidence>
<proteinExistence type="inferred from homology"/>
<evidence type="ECO:0000256" key="9">
    <source>
        <dbReference type="ARBA" id="ARBA00022958"/>
    </source>
</evidence>
<dbReference type="InterPro" id="IPR000631">
    <property type="entry name" value="CARKD"/>
</dbReference>
<keyword evidence="8 17" id="KW-0521">NADP</keyword>
<comment type="similarity">
    <text evidence="18">Belongs to the NnrE/AIBP family.</text>
</comment>
<keyword evidence="10 17" id="KW-0520">NAD</keyword>
<comment type="similarity">
    <text evidence="3 19">In the N-terminal section; belongs to the NnrE/AIBP family.</text>
</comment>
<feature type="binding site" evidence="17">
    <location>
        <position position="444"/>
    </location>
    <ligand>
        <name>(6S)-NADPHX</name>
        <dbReference type="ChEBI" id="CHEBI:64076"/>
    </ligand>
</feature>
<evidence type="ECO:0000256" key="4">
    <source>
        <dbReference type="ARBA" id="ARBA00009524"/>
    </source>
</evidence>
<dbReference type="GO" id="GO:0046872">
    <property type="term" value="F:metal ion binding"/>
    <property type="evidence" value="ECO:0007669"/>
    <property type="project" value="UniProtKB-UniRule"/>
</dbReference>
<dbReference type="AlphaFoldDB" id="A0A7I8DTH7"/>
<keyword evidence="11 18" id="KW-0413">Isomerase</keyword>
<feature type="domain" description="YjeF N-terminal" evidence="21">
    <location>
        <begin position="14"/>
        <end position="224"/>
    </location>
</feature>
<dbReference type="EC" id="5.1.99.6" evidence="19"/>
<evidence type="ECO:0000256" key="7">
    <source>
        <dbReference type="ARBA" id="ARBA00022840"/>
    </source>
</evidence>
<evidence type="ECO:0000313" key="23">
    <source>
        <dbReference type="Proteomes" id="UP000515703"/>
    </source>
</evidence>
<dbReference type="CDD" id="cd01171">
    <property type="entry name" value="YXKO-related"/>
    <property type="match status" value="1"/>
</dbReference>
<evidence type="ECO:0000256" key="17">
    <source>
        <dbReference type="HAMAP-Rule" id="MF_01965"/>
    </source>
</evidence>
<feature type="binding site" evidence="18">
    <location>
        <position position="170"/>
    </location>
    <ligand>
        <name>K(+)</name>
        <dbReference type="ChEBI" id="CHEBI:29103"/>
    </ligand>
</feature>
<dbReference type="Gene3D" id="3.40.50.10260">
    <property type="entry name" value="YjeF N-terminal domain"/>
    <property type="match status" value="1"/>
</dbReference>
<feature type="binding site" evidence="18">
    <location>
        <begin position="66"/>
        <end position="70"/>
    </location>
    <ligand>
        <name>(6S)-NADPHX</name>
        <dbReference type="ChEBI" id="CHEBI:64076"/>
    </ligand>
</feature>
<reference evidence="22 23" key="1">
    <citation type="submission" date="2020-08" db="EMBL/GenBank/DDBJ databases">
        <title>Draft genome sequencing of an Anaerocolumna strain isolated from anoxic soil subjected to BSD treatment.</title>
        <authorList>
            <person name="Uek A."/>
            <person name="Tonouchi A."/>
        </authorList>
    </citation>
    <scope>NUCLEOTIDE SEQUENCE [LARGE SCALE GENOMIC DNA]</scope>
    <source>
        <strain evidence="22 23">CTTW</strain>
    </source>
</reference>
<dbReference type="SUPFAM" id="SSF64153">
    <property type="entry name" value="YjeF N-terminal domain-like"/>
    <property type="match status" value="1"/>
</dbReference>
<comment type="catalytic activity">
    <reaction evidence="2 18 19">
        <text>(6R)-NADPHX = (6S)-NADPHX</text>
        <dbReference type="Rhea" id="RHEA:32227"/>
        <dbReference type="ChEBI" id="CHEBI:64076"/>
        <dbReference type="ChEBI" id="CHEBI:64077"/>
        <dbReference type="EC" id="5.1.99.6"/>
    </reaction>
</comment>
<comment type="catalytic activity">
    <reaction evidence="15 17 19">
        <text>(6S)-NADHX + ADP = AMP + phosphate + NADH + H(+)</text>
        <dbReference type="Rhea" id="RHEA:32223"/>
        <dbReference type="ChEBI" id="CHEBI:15378"/>
        <dbReference type="ChEBI" id="CHEBI:43474"/>
        <dbReference type="ChEBI" id="CHEBI:57945"/>
        <dbReference type="ChEBI" id="CHEBI:64074"/>
        <dbReference type="ChEBI" id="CHEBI:456215"/>
        <dbReference type="ChEBI" id="CHEBI:456216"/>
        <dbReference type="EC" id="4.2.1.136"/>
    </reaction>
</comment>
<dbReference type="KEGG" id="acht:bsdcttw_33760"/>
<comment type="cofactor">
    <cofactor evidence="18 19">
        <name>K(+)</name>
        <dbReference type="ChEBI" id="CHEBI:29103"/>
    </cofactor>
    <text evidence="18 19">Binds 1 potassium ion per subunit.</text>
</comment>
<evidence type="ECO:0000256" key="13">
    <source>
        <dbReference type="ARBA" id="ARBA00023268"/>
    </source>
</evidence>
<feature type="binding site" evidence="18">
    <location>
        <position position="148"/>
    </location>
    <ligand>
        <name>(6S)-NADPHX</name>
        <dbReference type="ChEBI" id="CHEBI:64076"/>
    </ligand>
</feature>
<evidence type="ECO:0000259" key="20">
    <source>
        <dbReference type="PROSITE" id="PS51383"/>
    </source>
</evidence>
<comment type="subunit">
    <text evidence="17">Homotetramer.</text>
</comment>
<keyword evidence="5 18" id="KW-0479">Metal-binding</keyword>
<comment type="similarity">
    <text evidence="4 19">In the C-terminal section; belongs to the NnrD/CARKD family.</text>
</comment>
<dbReference type="HAMAP" id="MF_01966">
    <property type="entry name" value="NADHX_epimerase"/>
    <property type="match status" value="1"/>
</dbReference>
<dbReference type="PROSITE" id="PS01050">
    <property type="entry name" value="YJEF_C_2"/>
    <property type="match status" value="1"/>
</dbReference>
<feature type="binding site" evidence="18">
    <location>
        <position position="133"/>
    </location>
    <ligand>
        <name>K(+)</name>
        <dbReference type="ChEBI" id="CHEBI:29103"/>
    </ligand>
</feature>
<dbReference type="InterPro" id="IPR036652">
    <property type="entry name" value="YjeF_N_dom_sf"/>
</dbReference>
<dbReference type="NCBIfam" id="TIGR00197">
    <property type="entry name" value="yjeF_nterm"/>
    <property type="match status" value="1"/>
</dbReference>
<dbReference type="GO" id="GO:0046496">
    <property type="term" value="P:nicotinamide nucleotide metabolic process"/>
    <property type="evidence" value="ECO:0007669"/>
    <property type="project" value="UniProtKB-UniRule"/>
</dbReference>
<dbReference type="GO" id="GO:0005524">
    <property type="term" value="F:ATP binding"/>
    <property type="evidence" value="ECO:0007669"/>
    <property type="project" value="UniProtKB-UniRule"/>
</dbReference>
<dbReference type="EMBL" id="AP023368">
    <property type="protein sequence ID" value="BCK00336.1"/>
    <property type="molecule type" value="Genomic_DNA"/>
</dbReference>
<dbReference type="Pfam" id="PF03853">
    <property type="entry name" value="YjeF_N"/>
    <property type="match status" value="1"/>
</dbReference>
<dbReference type="GO" id="GO:0052856">
    <property type="term" value="F:NAD(P)HX epimerase activity"/>
    <property type="evidence" value="ECO:0007669"/>
    <property type="project" value="UniProtKB-UniRule"/>
</dbReference>
<evidence type="ECO:0000256" key="16">
    <source>
        <dbReference type="ARBA" id="ARBA00049209"/>
    </source>
</evidence>
<sequence length="569" mass="61661">MVIYMKYLVSSCEMKEIDERTIEGMGIPAIVLMEHAAMKVAETVEAYLKEQKCANQRILVCCGTGNNGADGIAAARILYGKGYEVTISIVGDMKSASSLFLQQKEIAENFSVPIISKLDFAEYTIDENTILIDAIFGIGLSREVTGIYKDIINKINTSVKRKVFSVDVPSGLSSDNGFPQGAAVKADVTISFGYSKIGLVMYPGCEYAGKVEIADIGFAPLGKIGMSLKYHTFEREDLILLPPRKAYSNKGSYKKVLVVAGSATMSGAAFFSAKAAYMTGAGLVKVITSENNRISLQTSLPEALLYTYKEEELTRNALDLLAEEIKWADVCVIGPGIGRSEISEKILTLILENIEVPLIIDGDAIWLLGQKLNSLIDSSREKVKEEDFSPGEPVNHNILAELSVSKSADKSIQKFADNTNENKIEERIASLKGILPAKTILTPHLKELSYLLGVPVEVIQKELLHMADNCIKENNLIFTIKDARTVVASKEHQYINMSGNNGMATGGSGDVLTGIIAGLIAGGLTEFLAAALGVYLHGLAGDYACRELGEYSLMASDIIKYLPEAMSLE</sequence>
<dbReference type="Proteomes" id="UP000515703">
    <property type="component" value="Chromosome"/>
</dbReference>
<evidence type="ECO:0000259" key="21">
    <source>
        <dbReference type="PROSITE" id="PS51385"/>
    </source>
</evidence>
<keyword evidence="9 18" id="KW-0630">Potassium</keyword>
<gene>
    <name evidence="22" type="primary">nnr</name>
    <name evidence="17" type="synonym">nnrD</name>
    <name evidence="18" type="synonym">nnrE</name>
    <name evidence="22" type="ORF">bsdcttw_33760</name>
</gene>
<feature type="binding site" evidence="18">
    <location>
        <position position="67"/>
    </location>
    <ligand>
        <name>K(+)</name>
        <dbReference type="ChEBI" id="CHEBI:29103"/>
    </ligand>
</feature>
<evidence type="ECO:0000256" key="2">
    <source>
        <dbReference type="ARBA" id="ARBA00000909"/>
    </source>
</evidence>
<dbReference type="InterPro" id="IPR029056">
    <property type="entry name" value="Ribokinase-like"/>
</dbReference>
<dbReference type="PROSITE" id="PS51383">
    <property type="entry name" value="YJEF_C_3"/>
    <property type="match status" value="1"/>
</dbReference>
<comment type="cofactor">
    <cofactor evidence="17">
        <name>Mg(2+)</name>
        <dbReference type="ChEBI" id="CHEBI:18420"/>
    </cofactor>
</comment>
<evidence type="ECO:0000256" key="1">
    <source>
        <dbReference type="ARBA" id="ARBA00000013"/>
    </source>
</evidence>
<dbReference type="GO" id="GO:0052855">
    <property type="term" value="F:ADP-dependent NAD(P)H-hydrate dehydratase activity"/>
    <property type="evidence" value="ECO:0007669"/>
    <property type="project" value="UniProtKB-UniRule"/>
</dbReference>
<dbReference type="Gene3D" id="3.40.1190.20">
    <property type="match status" value="1"/>
</dbReference>
<dbReference type="PROSITE" id="PS51385">
    <property type="entry name" value="YJEF_N"/>
    <property type="match status" value="1"/>
</dbReference>
<comment type="catalytic activity">
    <reaction evidence="1 18 19">
        <text>(6R)-NADHX = (6S)-NADHX</text>
        <dbReference type="Rhea" id="RHEA:32215"/>
        <dbReference type="ChEBI" id="CHEBI:64074"/>
        <dbReference type="ChEBI" id="CHEBI:64075"/>
        <dbReference type="EC" id="5.1.99.6"/>
    </reaction>
</comment>
<keyword evidence="7 17" id="KW-0067">ATP-binding</keyword>
<keyword evidence="13" id="KW-0511">Multifunctional enzyme</keyword>
<comment type="similarity">
    <text evidence="17">Belongs to the NnrD/CARKD family.</text>
</comment>
<feature type="domain" description="YjeF C-terminal" evidence="20">
    <location>
        <begin position="233"/>
        <end position="569"/>
    </location>
</feature>
<dbReference type="PANTHER" id="PTHR12592:SF0">
    <property type="entry name" value="ATP-DEPENDENT (S)-NAD(P)H-HYDRATE DEHYDRATASE"/>
    <property type="match status" value="1"/>
</dbReference>
<evidence type="ECO:0000256" key="8">
    <source>
        <dbReference type="ARBA" id="ARBA00022857"/>
    </source>
</evidence>
<evidence type="ECO:0000256" key="18">
    <source>
        <dbReference type="HAMAP-Rule" id="MF_01966"/>
    </source>
</evidence>
<keyword evidence="23" id="KW-1185">Reference proteome</keyword>
<dbReference type="SUPFAM" id="SSF53613">
    <property type="entry name" value="Ribokinase-like"/>
    <property type="match status" value="1"/>
</dbReference>
<feature type="binding site" evidence="17">
    <location>
        <position position="510"/>
    </location>
    <ligand>
        <name>(6S)-NADPHX</name>
        <dbReference type="ChEBI" id="CHEBI:64076"/>
    </ligand>
</feature>
<evidence type="ECO:0000256" key="3">
    <source>
        <dbReference type="ARBA" id="ARBA00006001"/>
    </source>
</evidence>
<protein>
    <recommendedName>
        <fullName evidence="19">Bifunctional NAD(P)H-hydrate repair enzyme</fullName>
    </recommendedName>
    <alternativeName>
        <fullName evidence="19">Nicotinamide nucleotide repair protein</fullName>
    </alternativeName>
    <domain>
        <recommendedName>
            <fullName evidence="19">ADP-dependent (S)-NAD(P)H-hydrate dehydratase</fullName>
            <ecNumber evidence="19">4.2.1.136</ecNumber>
        </recommendedName>
        <alternativeName>
            <fullName evidence="19">ADP-dependent NAD(P)HX dehydratase</fullName>
        </alternativeName>
    </domain>
    <domain>
        <recommendedName>
            <fullName evidence="19">NAD(P)H-hydrate epimerase</fullName>
            <ecNumber evidence="19">5.1.99.6</ecNumber>
        </recommendedName>
    </domain>
</protein>
<dbReference type="HAMAP" id="MF_01965">
    <property type="entry name" value="NADHX_dehydratase"/>
    <property type="match status" value="1"/>
</dbReference>
<evidence type="ECO:0000256" key="5">
    <source>
        <dbReference type="ARBA" id="ARBA00022723"/>
    </source>
</evidence>
<evidence type="ECO:0000256" key="10">
    <source>
        <dbReference type="ARBA" id="ARBA00023027"/>
    </source>
</evidence>
<dbReference type="Pfam" id="PF01256">
    <property type="entry name" value="Carb_kinase"/>
    <property type="match status" value="2"/>
</dbReference>
<dbReference type="InterPro" id="IPR030677">
    <property type="entry name" value="Nnr"/>
</dbReference>
<evidence type="ECO:0000256" key="11">
    <source>
        <dbReference type="ARBA" id="ARBA00023235"/>
    </source>
</evidence>
<dbReference type="PANTHER" id="PTHR12592">
    <property type="entry name" value="ATP-DEPENDENT (S)-NAD(P)H-HYDRATE DEHYDRATASE FAMILY MEMBER"/>
    <property type="match status" value="1"/>
</dbReference>
<evidence type="ECO:0000313" key="22">
    <source>
        <dbReference type="EMBL" id="BCK00336.1"/>
    </source>
</evidence>
<feature type="binding site" evidence="17">
    <location>
        <position position="268"/>
    </location>
    <ligand>
        <name>(6S)-NADPHX</name>
        <dbReference type="ChEBI" id="CHEBI:64076"/>
    </ligand>
</feature>
<dbReference type="EC" id="4.2.1.136" evidence="19"/>
<organism evidence="22 23">
    <name type="scientific">Anaerocolumna chitinilytica</name>
    <dbReference type="NCBI Taxonomy" id="1727145"/>
    <lineage>
        <taxon>Bacteria</taxon>
        <taxon>Bacillati</taxon>
        <taxon>Bacillota</taxon>
        <taxon>Clostridia</taxon>
        <taxon>Lachnospirales</taxon>
        <taxon>Lachnospiraceae</taxon>
        <taxon>Anaerocolumna</taxon>
    </lineage>
</organism>
<evidence type="ECO:0000256" key="15">
    <source>
        <dbReference type="ARBA" id="ARBA00048238"/>
    </source>
</evidence>
<keyword evidence="6 17" id="KW-0547">Nucleotide-binding</keyword>
<comment type="function">
    <text evidence="18">Catalyzes the epimerization of the S- and R-forms of NAD(P)HX, a damaged form of NAD(P)H that is a result of enzymatic or heat-dependent hydration. This is a prerequisite for the S-specific NAD(P)H-hydrate dehydratase to allow the repair of both epimers of NAD(P)HX.</text>
</comment>
<comment type="function">
    <text evidence="14 19">Bifunctional enzyme that catalyzes the epimerization of the S- and R-forms of NAD(P)HX and the dehydration of the S-form of NAD(P)HX at the expense of ADP, which is converted to AMP. This allows the repair of both epimers of NAD(P)HX, a damaged form of NAD(P)H that is a result of enzymatic or heat-dependent hydration.</text>
</comment>
<comment type="function">
    <text evidence="17">Catalyzes the dehydration of the S-form of NAD(P)HX at the expense of ADP, which is converted to AMP. Together with NAD(P)HX epimerase, which catalyzes the epimerization of the S- and R-forms, the enzyme allows the repair of both epimers of NAD(P)HX, a damaged form of NAD(P)H that is a result of enzymatic or heat-dependent hydration.</text>
</comment>
<feature type="binding site" evidence="17">
    <location>
        <position position="336"/>
    </location>
    <ligand>
        <name>(6S)-NADPHX</name>
        <dbReference type="ChEBI" id="CHEBI:64076"/>
    </ligand>
</feature>
<name>A0A7I8DTH7_9FIRM</name>
<feature type="binding site" evidence="17">
    <location>
        <begin position="481"/>
        <end position="485"/>
    </location>
    <ligand>
        <name>AMP</name>
        <dbReference type="ChEBI" id="CHEBI:456215"/>
    </ligand>
</feature>
<reference evidence="22 23" key="2">
    <citation type="submission" date="2020-08" db="EMBL/GenBank/DDBJ databases">
        <authorList>
            <person name="Ueki A."/>
            <person name="Tonouchi A."/>
        </authorList>
    </citation>
    <scope>NUCLEOTIDE SEQUENCE [LARGE SCALE GENOMIC DNA]</scope>
    <source>
        <strain evidence="22 23">CTTW</strain>
    </source>
</reference>
<keyword evidence="12 17" id="KW-0456">Lyase</keyword>
<feature type="binding site" evidence="18">
    <location>
        <position position="167"/>
    </location>
    <ligand>
        <name>(6S)-NADPHX</name>
        <dbReference type="ChEBI" id="CHEBI:64076"/>
    </ligand>
</feature>
<dbReference type="GO" id="GO:0110051">
    <property type="term" value="P:metabolite repair"/>
    <property type="evidence" value="ECO:0007669"/>
    <property type="project" value="TreeGrafter"/>
</dbReference>
<feature type="binding site" evidence="17">
    <location>
        <position position="509"/>
    </location>
    <ligand>
        <name>AMP</name>
        <dbReference type="ChEBI" id="CHEBI:456215"/>
    </ligand>
</feature>
<dbReference type="InterPro" id="IPR017953">
    <property type="entry name" value="Carbohydrate_kinase_pred_CS"/>
</dbReference>
<evidence type="ECO:0000256" key="19">
    <source>
        <dbReference type="PIRNR" id="PIRNR017184"/>
    </source>
</evidence>